<dbReference type="PANTHER" id="PTHR43867">
    <property type="entry name" value="CELLULOSE SYNTHASE CATALYTIC SUBUNIT A [UDP-FORMING]"/>
    <property type="match status" value="1"/>
</dbReference>
<dbReference type="RefSeq" id="WP_302075031.1">
    <property type="nucleotide sequence ID" value="NZ_JAUKWQ010000001.1"/>
</dbReference>
<dbReference type="SUPFAM" id="SSF53448">
    <property type="entry name" value="Nucleotide-diphospho-sugar transferases"/>
    <property type="match status" value="1"/>
</dbReference>
<keyword evidence="11" id="KW-1185">Reference proteome</keyword>
<organism evidence="10 11">
    <name type="scientific">Rhizobium oryzicola</name>
    <dbReference type="NCBI Taxonomy" id="1232668"/>
    <lineage>
        <taxon>Bacteria</taxon>
        <taxon>Pseudomonadati</taxon>
        <taxon>Pseudomonadota</taxon>
        <taxon>Alphaproteobacteria</taxon>
        <taxon>Hyphomicrobiales</taxon>
        <taxon>Rhizobiaceae</taxon>
        <taxon>Rhizobium/Agrobacterium group</taxon>
        <taxon>Rhizobium</taxon>
    </lineage>
</organism>
<dbReference type="InterPro" id="IPR029044">
    <property type="entry name" value="Nucleotide-diphossugar_trans"/>
</dbReference>
<dbReference type="Gene3D" id="3.90.550.10">
    <property type="entry name" value="Spore Coat Polysaccharide Biosynthesis Protein SpsA, Chain A"/>
    <property type="match status" value="1"/>
</dbReference>
<evidence type="ECO:0000256" key="6">
    <source>
        <dbReference type="ARBA" id="ARBA00023136"/>
    </source>
</evidence>
<feature type="region of interest" description="Disordered" evidence="7">
    <location>
        <begin position="201"/>
        <end position="230"/>
    </location>
</feature>
<gene>
    <name evidence="10" type="ORF">Q2T52_02150</name>
</gene>
<comment type="caution">
    <text evidence="10">The sequence shown here is derived from an EMBL/GenBank/DDBJ whole genome shotgun (WGS) entry which is preliminary data.</text>
</comment>
<evidence type="ECO:0000313" key="10">
    <source>
        <dbReference type="EMBL" id="MDO1580888.1"/>
    </source>
</evidence>
<feature type="transmembrane region" description="Helical" evidence="8">
    <location>
        <begin position="84"/>
        <end position="114"/>
    </location>
</feature>
<dbReference type="Proteomes" id="UP001169006">
    <property type="component" value="Unassembled WGS sequence"/>
</dbReference>
<reference evidence="10" key="2">
    <citation type="submission" date="2023-07" db="EMBL/GenBank/DDBJ databases">
        <authorList>
            <person name="Sun H."/>
        </authorList>
    </citation>
    <scope>NUCLEOTIDE SEQUENCE</scope>
    <source>
        <strain evidence="10">05753</strain>
    </source>
</reference>
<comment type="subcellular location">
    <subcellularLocation>
        <location evidence="1">Membrane</location>
        <topology evidence="1">Multi-pass membrane protein</topology>
    </subcellularLocation>
</comment>
<evidence type="ECO:0000256" key="5">
    <source>
        <dbReference type="ARBA" id="ARBA00022989"/>
    </source>
</evidence>
<keyword evidence="4 8" id="KW-0812">Transmembrane</keyword>
<dbReference type="EMBL" id="JAUKWQ010000001">
    <property type="protein sequence ID" value="MDO1580888.1"/>
    <property type="molecule type" value="Genomic_DNA"/>
</dbReference>
<evidence type="ECO:0000313" key="11">
    <source>
        <dbReference type="Proteomes" id="UP001169006"/>
    </source>
</evidence>
<dbReference type="InterPro" id="IPR001173">
    <property type="entry name" value="Glyco_trans_2-like"/>
</dbReference>
<evidence type="ECO:0000256" key="3">
    <source>
        <dbReference type="ARBA" id="ARBA00022679"/>
    </source>
</evidence>
<dbReference type="Pfam" id="PF13632">
    <property type="entry name" value="Glyco_trans_2_3"/>
    <property type="match status" value="1"/>
</dbReference>
<feature type="transmembrane region" description="Helical" evidence="8">
    <location>
        <begin position="134"/>
        <end position="155"/>
    </location>
</feature>
<dbReference type="PANTHER" id="PTHR43867:SF2">
    <property type="entry name" value="CELLULOSE SYNTHASE CATALYTIC SUBUNIT A [UDP-FORMING]"/>
    <property type="match status" value="1"/>
</dbReference>
<evidence type="ECO:0000256" key="2">
    <source>
        <dbReference type="ARBA" id="ARBA00022676"/>
    </source>
</evidence>
<accession>A0ABT8SR34</accession>
<keyword evidence="6 8" id="KW-0472">Membrane</keyword>
<keyword evidence="3" id="KW-0808">Transferase</keyword>
<name>A0ABT8SR34_9HYPH</name>
<dbReference type="InterPro" id="IPR050321">
    <property type="entry name" value="Glycosyltr_2/OpgH_subfam"/>
</dbReference>
<feature type="domain" description="Glycosyltransferase 2-like" evidence="9">
    <location>
        <begin position="4"/>
        <end position="134"/>
    </location>
</feature>
<protein>
    <submittedName>
        <fullName evidence="10">Glycosyltransferase family 2 protein</fullName>
    </submittedName>
</protein>
<proteinExistence type="predicted"/>
<evidence type="ECO:0000256" key="7">
    <source>
        <dbReference type="SAM" id="MobiDB-lite"/>
    </source>
</evidence>
<keyword evidence="5 8" id="KW-1133">Transmembrane helix</keyword>
<keyword evidence="2" id="KW-0328">Glycosyltransferase</keyword>
<evidence type="ECO:0000259" key="9">
    <source>
        <dbReference type="Pfam" id="PF13632"/>
    </source>
</evidence>
<evidence type="ECO:0000256" key="1">
    <source>
        <dbReference type="ARBA" id="ARBA00004141"/>
    </source>
</evidence>
<evidence type="ECO:0000256" key="8">
    <source>
        <dbReference type="SAM" id="Phobius"/>
    </source>
</evidence>
<feature type="compositionally biased region" description="Polar residues" evidence="7">
    <location>
        <begin position="203"/>
        <end position="213"/>
    </location>
</feature>
<reference evidence="10" key="1">
    <citation type="journal article" date="2015" name="Int. J. Syst. Evol. Microbiol.">
        <title>Rhizobium oryzicola sp. nov., potential plant-growth-promoting endophytic bacteria isolated from rice roots.</title>
        <authorList>
            <person name="Zhang X.X."/>
            <person name="Gao J.S."/>
            <person name="Cao Y.H."/>
            <person name="Sheirdil R.A."/>
            <person name="Wang X.C."/>
            <person name="Zhang L."/>
        </authorList>
    </citation>
    <scope>NUCLEOTIDE SEQUENCE</scope>
    <source>
        <strain evidence="10">05753</strain>
    </source>
</reference>
<evidence type="ECO:0000256" key="4">
    <source>
        <dbReference type="ARBA" id="ARBA00022692"/>
    </source>
</evidence>
<sequence length="230" mass="26196">MPHFRANILKNVGGWDPFNVTEDADLGLRLYRLGYRSDTLHYHTLEDAPTDLRIWTGQRVRWFKGWIQTWLVVMRQPLRLFKQMGWAGCLTFHLLIGGMLASALLHPLILLFFISTSITFSSQTVATIPHSMLALFALDTTNILGSYAVFLGLGVGSMIDHEKRMIGWRWAAVPMHWLMVSYAAWRAANELRTNPFFWKKTPHSPSKSESSDPTEVPAEALSRLEPVSVQ</sequence>